<keyword evidence="7 11" id="KW-0732">Signal</keyword>
<dbReference type="FunFam" id="3.40.50.2000:FF:000066">
    <property type="entry name" value="UDP-glucuronosyltransferase 1-1"/>
    <property type="match status" value="2"/>
</dbReference>
<evidence type="ECO:0000256" key="7">
    <source>
        <dbReference type="ARBA" id="ARBA00022729"/>
    </source>
</evidence>
<evidence type="ECO:0000256" key="4">
    <source>
        <dbReference type="ARBA" id="ARBA00022676"/>
    </source>
</evidence>
<dbReference type="GeneTree" id="ENSGT00940000159677"/>
<accession>A0A8C9N1Y6</accession>
<sequence>MAPGLSAAPPVVLLLLSLLGLAVAGKLLVVPVDGSHWLSMRELLDMLQQKGHEVVVVAPEVSLHIKPSKTFVMKMYPVSFTQDELDTVFKGSVMDLFKEGPFLQRVIRQYQQAKKTSALFLATCSNLIHNKELIRYLEESKFDAVLTDPILPCGAILAEYLSLPSVYFLQQIPCGLEYQATQCPNPPSYVPRVFTDLTDHMTFLQRVKNMLYDLPNFFLCNVVFQPYAELASEFLKREVTVPDLLRQASIWLMKLDFVLHFPKPLMPNMVLISGVNCAYKQLNQVGHALFSLAGFRNLWELIPAGMAPGLRAAPPVVLLLLSLLGLAAAGKLLVVPVDGSHWLSMREVVDSLRQKGHDVVVVAPEVALHIKPSKNFVMKMYPVPYKQEDLDNAFKAFFHIAFAEGSFLERYFKVFEAMKRLADLGVSSCEYLLQNKELIRYLEESKFNALFTDPVAPCGVILAEHLSLPSVYFLRGIPCGLDFEATQCPNPPSYVPRSFSQLTDQMTFFQRVKNLLFDTQNLFLCDFAYDPFSKLASEFLQREVTVQDLLRNGSVWLLRMEFVLDYPRPLMPNIIPIGGVHCAHKGLPQVGHTVFNWCSDGLLCSGAFNLVLRMGIEFPQCVVG</sequence>
<dbReference type="PANTHER" id="PTHR48043">
    <property type="entry name" value="EG:EG0003.4 PROTEIN-RELATED"/>
    <property type="match status" value="1"/>
</dbReference>
<keyword evidence="9" id="KW-0325">Glycoprotein</keyword>
<keyword evidence="10" id="KW-0472">Membrane</keyword>
<dbReference type="EC" id="2.4.1.17" evidence="3"/>
<comment type="subcellular location">
    <subcellularLocation>
        <location evidence="1">Membrane</location>
        <topology evidence="1">Single-pass membrane protein</topology>
    </subcellularLocation>
</comment>
<dbReference type="GO" id="GO:0016020">
    <property type="term" value="C:membrane"/>
    <property type="evidence" value="ECO:0007669"/>
    <property type="project" value="UniProtKB-SubCell"/>
</dbReference>
<dbReference type="AlphaFoldDB" id="A0A8C9N1Y6"/>
<dbReference type="InterPro" id="IPR050271">
    <property type="entry name" value="UDP-glycosyltransferase"/>
</dbReference>
<organism evidence="12 13">
    <name type="scientific">Serinus canaria</name>
    <name type="common">Island canary</name>
    <name type="synonym">Fringilla canaria</name>
    <dbReference type="NCBI Taxonomy" id="9135"/>
    <lineage>
        <taxon>Eukaryota</taxon>
        <taxon>Metazoa</taxon>
        <taxon>Chordata</taxon>
        <taxon>Craniata</taxon>
        <taxon>Vertebrata</taxon>
        <taxon>Euteleostomi</taxon>
        <taxon>Archelosauria</taxon>
        <taxon>Archosauria</taxon>
        <taxon>Dinosauria</taxon>
        <taxon>Saurischia</taxon>
        <taxon>Theropoda</taxon>
        <taxon>Coelurosauria</taxon>
        <taxon>Aves</taxon>
        <taxon>Neognathae</taxon>
        <taxon>Neoaves</taxon>
        <taxon>Telluraves</taxon>
        <taxon>Australaves</taxon>
        <taxon>Passeriformes</taxon>
        <taxon>Passeroidea</taxon>
        <taxon>Fringillidae</taxon>
        <taxon>Carduelinae</taxon>
        <taxon>Serinus</taxon>
    </lineage>
</organism>
<dbReference type="InterPro" id="IPR002213">
    <property type="entry name" value="UDP_glucos_trans"/>
</dbReference>
<dbReference type="GO" id="GO:0015020">
    <property type="term" value="F:glucuronosyltransferase activity"/>
    <property type="evidence" value="ECO:0007669"/>
    <property type="project" value="UniProtKB-EC"/>
</dbReference>
<reference evidence="12" key="2">
    <citation type="submission" date="2025-09" db="UniProtKB">
        <authorList>
            <consortium name="Ensembl"/>
        </authorList>
    </citation>
    <scope>IDENTIFICATION</scope>
</reference>
<dbReference type="SUPFAM" id="SSF53756">
    <property type="entry name" value="UDP-Glycosyltransferase/glycogen phosphorylase"/>
    <property type="match status" value="2"/>
</dbReference>
<evidence type="ECO:0000313" key="12">
    <source>
        <dbReference type="Ensembl" id="ENSSCAP00000012642.1"/>
    </source>
</evidence>
<keyword evidence="8 10" id="KW-1133">Transmembrane helix</keyword>
<evidence type="ECO:0000256" key="1">
    <source>
        <dbReference type="ARBA" id="ARBA00004167"/>
    </source>
</evidence>
<protein>
    <recommendedName>
        <fullName evidence="3">glucuronosyltransferase</fullName>
        <ecNumber evidence="3">2.4.1.17</ecNumber>
    </recommendedName>
</protein>
<dbReference type="OMA" id="WDLYYSE"/>
<keyword evidence="6 10" id="KW-0812">Transmembrane</keyword>
<evidence type="ECO:0000256" key="9">
    <source>
        <dbReference type="ARBA" id="ARBA00023180"/>
    </source>
</evidence>
<feature type="chain" id="PRO_5034952176" description="glucuronosyltransferase" evidence="11">
    <location>
        <begin position="25"/>
        <end position="624"/>
    </location>
</feature>
<evidence type="ECO:0000256" key="10">
    <source>
        <dbReference type="SAM" id="Phobius"/>
    </source>
</evidence>
<dbReference type="Pfam" id="PF00201">
    <property type="entry name" value="UDPGT"/>
    <property type="match status" value="2"/>
</dbReference>
<evidence type="ECO:0000256" key="3">
    <source>
        <dbReference type="ARBA" id="ARBA00012544"/>
    </source>
</evidence>
<dbReference type="Gene3D" id="3.40.50.2000">
    <property type="entry name" value="Glycogen Phosphorylase B"/>
    <property type="match status" value="2"/>
</dbReference>
<dbReference type="Ensembl" id="ENSSCAT00000014231.1">
    <property type="protein sequence ID" value="ENSSCAP00000012642.1"/>
    <property type="gene ID" value="ENSSCAG00000009435.1"/>
</dbReference>
<proteinExistence type="inferred from homology"/>
<keyword evidence="4" id="KW-0328">Glycosyltransferase</keyword>
<evidence type="ECO:0000256" key="8">
    <source>
        <dbReference type="ARBA" id="ARBA00022989"/>
    </source>
</evidence>
<evidence type="ECO:0000313" key="13">
    <source>
        <dbReference type="Proteomes" id="UP000694409"/>
    </source>
</evidence>
<name>A0A8C9N1Y6_SERCA</name>
<dbReference type="PANTHER" id="PTHR48043:SF161">
    <property type="entry name" value="UDP GLUCURONOSYLTRANSFERASE FAMILY 1 MEMBER A1"/>
    <property type="match status" value="1"/>
</dbReference>
<comment type="similarity">
    <text evidence="2">Belongs to the UDP-glycosyltransferase family.</text>
</comment>
<evidence type="ECO:0000256" key="5">
    <source>
        <dbReference type="ARBA" id="ARBA00022679"/>
    </source>
</evidence>
<dbReference type="Proteomes" id="UP000694409">
    <property type="component" value="Unassembled WGS sequence"/>
</dbReference>
<keyword evidence="5" id="KW-0808">Transferase</keyword>
<evidence type="ECO:0000256" key="2">
    <source>
        <dbReference type="ARBA" id="ARBA00009995"/>
    </source>
</evidence>
<evidence type="ECO:0000256" key="6">
    <source>
        <dbReference type="ARBA" id="ARBA00022692"/>
    </source>
</evidence>
<reference evidence="12" key="1">
    <citation type="submission" date="2025-08" db="UniProtKB">
        <authorList>
            <consortium name="Ensembl"/>
        </authorList>
    </citation>
    <scope>IDENTIFICATION</scope>
</reference>
<feature type="signal peptide" evidence="11">
    <location>
        <begin position="1"/>
        <end position="24"/>
    </location>
</feature>
<evidence type="ECO:0000256" key="11">
    <source>
        <dbReference type="SAM" id="SignalP"/>
    </source>
</evidence>
<feature type="transmembrane region" description="Helical" evidence="10">
    <location>
        <begin position="316"/>
        <end position="337"/>
    </location>
</feature>
<keyword evidence="13" id="KW-1185">Reference proteome</keyword>